<evidence type="ECO:0000256" key="7">
    <source>
        <dbReference type="HAMAP-Rule" id="MF_02111"/>
    </source>
</evidence>
<evidence type="ECO:0000256" key="9">
    <source>
        <dbReference type="PIRSR" id="PIRSR018077-1"/>
    </source>
</evidence>
<name>A0A7M4DQX4_9MICO</name>
<dbReference type="EMBL" id="CACRYJ010000065">
    <property type="protein sequence ID" value="VZO39868.1"/>
    <property type="molecule type" value="Genomic_DNA"/>
</dbReference>
<feature type="binding site" evidence="7">
    <location>
        <position position="64"/>
    </location>
    <ligand>
        <name>Mg(2+)</name>
        <dbReference type="ChEBI" id="CHEBI:18420"/>
    </ligand>
</feature>
<keyword evidence="11" id="KW-1185">Reference proteome</keyword>
<evidence type="ECO:0000256" key="6">
    <source>
        <dbReference type="ARBA" id="ARBA00022842"/>
    </source>
</evidence>
<dbReference type="GO" id="GO:0005524">
    <property type="term" value="F:ATP binding"/>
    <property type="evidence" value="ECO:0007669"/>
    <property type="project" value="UniProtKB-UniRule"/>
</dbReference>
<dbReference type="HAMAP" id="MF_02111">
    <property type="entry name" value="Pup_ligase"/>
    <property type="match status" value="1"/>
</dbReference>
<feature type="binding site" evidence="7">
    <location>
        <position position="67"/>
    </location>
    <ligand>
        <name>ATP</name>
        <dbReference type="ChEBI" id="CHEBI:30616"/>
    </ligand>
</feature>
<keyword evidence="2 7" id="KW-0479">Metal-binding</keyword>
<keyword evidence="3 7" id="KW-0547">Nucleotide-binding</keyword>
<dbReference type="GO" id="GO:0000287">
    <property type="term" value="F:magnesium ion binding"/>
    <property type="evidence" value="ECO:0007669"/>
    <property type="project" value="UniProtKB-UniRule"/>
</dbReference>
<dbReference type="PANTHER" id="PTHR42307:SF3">
    <property type="entry name" value="PUP--PROTEIN LIGASE"/>
    <property type="match status" value="1"/>
</dbReference>
<organism evidence="10 11">
    <name type="scientific">Occultella aeris</name>
    <dbReference type="NCBI Taxonomy" id="2761496"/>
    <lineage>
        <taxon>Bacteria</taxon>
        <taxon>Bacillati</taxon>
        <taxon>Actinomycetota</taxon>
        <taxon>Actinomycetes</taxon>
        <taxon>Micrococcales</taxon>
        <taxon>Ruaniaceae</taxon>
        <taxon>Occultella</taxon>
    </lineage>
</organism>
<dbReference type="PIRSF" id="PIRSF018077">
    <property type="entry name" value="UCP018077"/>
    <property type="match status" value="1"/>
</dbReference>
<evidence type="ECO:0000256" key="5">
    <source>
        <dbReference type="ARBA" id="ARBA00022840"/>
    </source>
</evidence>
<proteinExistence type="inferred from homology"/>
<evidence type="ECO:0000313" key="11">
    <source>
        <dbReference type="Proteomes" id="UP000419743"/>
    </source>
</evidence>
<feature type="binding site" evidence="7">
    <location>
        <position position="421"/>
    </location>
    <ligand>
        <name>ATP</name>
        <dbReference type="ChEBI" id="CHEBI:30616"/>
    </ligand>
</feature>
<dbReference type="GO" id="GO:0070490">
    <property type="term" value="P:protein pupylation"/>
    <property type="evidence" value="ECO:0007669"/>
    <property type="project" value="UniProtKB-UniRule"/>
</dbReference>
<dbReference type="InterPro" id="IPR022279">
    <property type="entry name" value="Pup_ligase"/>
</dbReference>
<comment type="catalytic activity">
    <reaction evidence="7">
        <text>ATP + [prokaryotic ubiquitin-like protein]-L-glutamate + [protein]-L-lysine = ADP + phosphate + N(6)-([prokaryotic ubiquitin-like protein]-gamma-L-glutamyl)-[protein]-L-lysine.</text>
        <dbReference type="EC" id="6.3.1.19"/>
    </reaction>
</comment>
<keyword evidence="6 7" id="KW-0460">Magnesium</keyword>
<feature type="binding site" evidence="7">
    <location>
        <position position="56"/>
    </location>
    <ligand>
        <name>Mg(2+)</name>
        <dbReference type="ChEBI" id="CHEBI:18420"/>
    </ligand>
</feature>
<feature type="active site" description="Proton acceptor" evidence="7 9">
    <location>
        <position position="58"/>
    </location>
</feature>
<evidence type="ECO:0000256" key="1">
    <source>
        <dbReference type="ARBA" id="ARBA00022598"/>
    </source>
</evidence>
<evidence type="ECO:0000313" key="10">
    <source>
        <dbReference type="EMBL" id="VZO39868.1"/>
    </source>
</evidence>
<dbReference type="GO" id="GO:0019787">
    <property type="term" value="F:ubiquitin-like protein transferase activity"/>
    <property type="evidence" value="ECO:0007669"/>
    <property type="project" value="UniProtKB-UniRule"/>
</dbReference>
<dbReference type="RefSeq" id="WP_156743168.1">
    <property type="nucleotide sequence ID" value="NZ_CACRYJ010000065.1"/>
</dbReference>
<keyword evidence="5 7" id="KW-0067">ATP-binding</keyword>
<gene>
    <name evidence="7 10" type="primary">pafA</name>
    <name evidence="10" type="ORF">HALOF300_04565</name>
</gene>
<dbReference type="EC" id="6.3.1.19" evidence="7 8"/>
<evidence type="ECO:0000256" key="2">
    <source>
        <dbReference type="ARBA" id="ARBA00022723"/>
    </source>
</evidence>
<keyword evidence="4 7" id="KW-0833">Ubl conjugation pathway</keyword>
<dbReference type="PANTHER" id="PTHR42307">
    <property type="entry name" value="PUP DEAMIDASE/DEPUPYLASE"/>
    <property type="match status" value="1"/>
</dbReference>
<dbReference type="GO" id="GO:0010498">
    <property type="term" value="P:proteasomal protein catabolic process"/>
    <property type="evidence" value="ECO:0007669"/>
    <property type="project" value="UniProtKB-UniRule"/>
</dbReference>
<dbReference type="UniPathway" id="UPA00998"/>
<comment type="miscellaneous">
    <text evidence="7">The reaction mechanism probably proceeds via the activation of Pup by phosphorylation of its C-terminal glutamate, which is then subject to nucleophilic attack by the substrate lysine, resulting in an isopeptide bond and the release of phosphate as a good leaving group.</text>
</comment>
<keyword evidence="1 7" id="KW-0436">Ligase</keyword>
<evidence type="ECO:0000256" key="4">
    <source>
        <dbReference type="ARBA" id="ARBA00022786"/>
    </source>
</evidence>
<dbReference type="GO" id="GO:0016879">
    <property type="term" value="F:ligase activity, forming carbon-nitrogen bonds"/>
    <property type="evidence" value="ECO:0007669"/>
    <property type="project" value="UniProtKB-UniRule"/>
</dbReference>
<dbReference type="InterPro" id="IPR004347">
    <property type="entry name" value="Pup_ligase/deamidase"/>
</dbReference>
<comment type="caution">
    <text evidence="10">The sequence shown here is derived from an EMBL/GenBank/DDBJ whole genome shotgun (WGS) entry which is preliminary data.</text>
</comment>
<feature type="binding site" evidence="7">
    <location>
        <position position="10"/>
    </location>
    <ligand>
        <name>Mg(2+)</name>
        <dbReference type="ChEBI" id="CHEBI:18420"/>
    </ligand>
</feature>
<accession>A0A7M4DQX4</accession>
<dbReference type="Pfam" id="PF03136">
    <property type="entry name" value="Pup_ligase"/>
    <property type="match status" value="1"/>
</dbReference>
<dbReference type="GO" id="GO:0019941">
    <property type="term" value="P:modification-dependent protein catabolic process"/>
    <property type="evidence" value="ECO:0007669"/>
    <property type="project" value="UniProtKB-UniRule"/>
</dbReference>
<dbReference type="UniPathway" id="UPA00997"/>
<comment type="similarity">
    <text evidence="7">Belongs to the Pup ligase/Pup deamidase family. Pup-conjugating enzyme subfamily.</text>
</comment>
<evidence type="ECO:0000256" key="3">
    <source>
        <dbReference type="ARBA" id="ARBA00022741"/>
    </source>
</evidence>
<sequence>MRIRRIFGLETEFGVTCAAPEGRGLSAEEVARYLFRKVVAWGRSSNVFLGNGSRLYLDVGSHPEYATAECDDLRQLVYHDKAGERILEGLVGDAQERLDAEGIPGRIHLFKNNLDSAGNSYGCHENYLIRRRGDFARTAEVLVPFLITRQILTGAGHILTTPRGPTYCFSQRADHLWEATSSATTRSRPIINTRDEPHADADLYRRLHVISGDSSMSETTTMLKVGMTDIVLRMIEAGHIFGDLNLENPVRAIREISHDITGTKQVTLARGTKVTAVELQASYLQRARDFVADAPEGGPHDEWVLELWGRGLDALRSGDLSLVDRDLDWAIKKRLVDRYVDAHDVPLSDPRVQRLDLAYHDISRTDGLFARLAARGMVSRVVTDDEIDAATTEPPQTTRAKLRGDFVTAATARRRDYTVDWVHLKLNDNAGRTVLCKDPFRNVDDRVDRLIASLDPPAQTQGTPSLAP</sequence>
<dbReference type="NCBIfam" id="TIGR03686">
    <property type="entry name" value="pupylate_PafA"/>
    <property type="match status" value="1"/>
</dbReference>
<dbReference type="AlphaFoldDB" id="A0A7M4DQX4"/>
<comment type="function">
    <text evidence="7">Catalyzes the covalent attachment of the prokaryotic ubiquitin-like protein modifier Pup to the proteasomal substrate proteins, thereby targeting them for proteasomal degradation. This tagging system is termed pupylation. The ligation reaction involves the side-chain carboxylate of the C-terminal glutamate of Pup and the side-chain amino group of a substrate lysine.</text>
</comment>
<protein>
    <recommendedName>
        <fullName evidence="7 8">Pup--protein ligase</fullName>
        <ecNumber evidence="7 8">6.3.1.19</ecNumber>
    </recommendedName>
    <alternativeName>
        <fullName evidence="7">Proteasome accessory factor A</fullName>
    </alternativeName>
    <alternativeName>
        <fullName evidence="7">Pup-conjugating enzyme</fullName>
    </alternativeName>
</protein>
<comment type="pathway">
    <text evidence="7">Protein degradation; proteasomal Pup-dependent pathway.</text>
</comment>
<comment type="pathway">
    <text evidence="7">Protein modification; protein pupylation.</text>
</comment>
<feature type="binding site" evidence="7">
    <location>
        <position position="54"/>
    </location>
    <ligand>
        <name>ATP</name>
        <dbReference type="ChEBI" id="CHEBI:30616"/>
    </ligand>
</feature>
<reference evidence="10 11" key="1">
    <citation type="submission" date="2019-11" db="EMBL/GenBank/DDBJ databases">
        <authorList>
            <person name="Criscuolo A."/>
        </authorList>
    </citation>
    <scope>NUCLEOTIDE SEQUENCE [LARGE SCALE GENOMIC DNA]</scope>
    <source>
        <strain evidence="10">CIP111667</strain>
    </source>
</reference>
<evidence type="ECO:0000256" key="8">
    <source>
        <dbReference type="NCBIfam" id="TIGR03686"/>
    </source>
</evidence>
<dbReference type="Proteomes" id="UP000419743">
    <property type="component" value="Unassembled WGS sequence"/>
</dbReference>